<sequence>MHDKVAPAYLPRRAVCPETLQIRGLALHLHRWPSGNGPVCLLLHGWMDTGATFQFLVDALPANWELIAPDWRGFGRSAWASGNYYFQEYLADLDALVTMLSPDQPVRLVGHSMGGNVACLYAGIRPDRVDRLISLEGFGLPPTTPDSAPIHYRSWLREQTAPMQQRVYATWPAFVTRLQRSNPRLPADHAAFIAQAWAEDSPQGPRLRADPRHRTRSPIPYRLDEARACWRHIQAPTLWIMGTESPFARLDPALMAENRRCFASLRETRLTGCGHMMHHERPQAVANAITDFMDALDHDGAPRFGNRRDEFGG</sequence>
<dbReference type="PRINTS" id="PR00412">
    <property type="entry name" value="EPOXHYDRLASE"/>
</dbReference>
<proteinExistence type="predicted"/>
<dbReference type="PANTHER" id="PTHR43798">
    <property type="entry name" value="MONOACYLGLYCEROL LIPASE"/>
    <property type="match status" value="1"/>
</dbReference>
<dbReference type="SUPFAM" id="SSF53474">
    <property type="entry name" value="alpha/beta-Hydrolases"/>
    <property type="match status" value="1"/>
</dbReference>
<dbReference type="AlphaFoldDB" id="A0A4Z0F8J8"/>
<dbReference type="GO" id="GO:0016787">
    <property type="term" value="F:hydrolase activity"/>
    <property type="evidence" value="ECO:0007669"/>
    <property type="project" value="UniProtKB-KW"/>
</dbReference>
<gene>
    <name evidence="2" type="ORF">E4680_09635</name>
</gene>
<accession>A0A4Z0F8J8</accession>
<dbReference type="Gene3D" id="3.40.50.1820">
    <property type="entry name" value="alpha/beta hydrolase"/>
    <property type="match status" value="1"/>
</dbReference>
<organism evidence="2 3">
    <name type="scientific">Candidatus Macondimonas diazotrophica</name>
    <dbReference type="NCBI Taxonomy" id="2305248"/>
    <lineage>
        <taxon>Bacteria</taxon>
        <taxon>Pseudomonadati</taxon>
        <taxon>Pseudomonadota</taxon>
        <taxon>Gammaproteobacteria</taxon>
        <taxon>Chromatiales</taxon>
        <taxon>Ectothiorhodospiraceae</taxon>
        <taxon>Candidatus Macondimonas</taxon>
    </lineage>
</organism>
<reference evidence="2 3" key="1">
    <citation type="journal article" date="2019" name="ISME J.">
        <title>Candidatus Macondimonas diazotrophica, a novel gammaproteobacterial genus dominating crude-oil-contaminated coastal sediments.</title>
        <authorList>
            <person name="Karthikeyan S."/>
            <person name="Konstantinidis K."/>
        </authorList>
    </citation>
    <scope>NUCLEOTIDE SEQUENCE [LARGE SCALE GENOMIC DNA]</scope>
    <source>
        <strain evidence="2 3">KTK01</strain>
    </source>
</reference>
<dbReference type="InterPro" id="IPR000639">
    <property type="entry name" value="Epox_hydrolase-like"/>
</dbReference>
<evidence type="ECO:0000313" key="3">
    <source>
        <dbReference type="Proteomes" id="UP000297890"/>
    </source>
</evidence>
<keyword evidence="2" id="KW-0378">Hydrolase</keyword>
<dbReference type="OrthoDB" id="869379at2"/>
<keyword evidence="3" id="KW-1185">Reference proteome</keyword>
<dbReference type="EMBL" id="SRIO01000012">
    <property type="protein sequence ID" value="TFZ82093.1"/>
    <property type="molecule type" value="Genomic_DNA"/>
</dbReference>
<evidence type="ECO:0000259" key="1">
    <source>
        <dbReference type="Pfam" id="PF00561"/>
    </source>
</evidence>
<feature type="domain" description="AB hydrolase-1" evidence="1">
    <location>
        <begin position="41"/>
        <end position="282"/>
    </location>
</feature>
<dbReference type="PRINTS" id="PR00111">
    <property type="entry name" value="ABHYDROLASE"/>
</dbReference>
<dbReference type="InterPro" id="IPR050266">
    <property type="entry name" value="AB_hydrolase_sf"/>
</dbReference>
<dbReference type="Proteomes" id="UP000297890">
    <property type="component" value="Unassembled WGS sequence"/>
</dbReference>
<dbReference type="GO" id="GO:0016020">
    <property type="term" value="C:membrane"/>
    <property type="evidence" value="ECO:0007669"/>
    <property type="project" value="TreeGrafter"/>
</dbReference>
<protein>
    <submittedName>
        <fullName evidence="2">Alpha/beta hydrolase</fullName>
    </submittedName>
</protein>
<dbReference type="InterPro" id="IPR029058">
    <property type="entry name" value="AB_hydrolase_fold"/>
</dbReference>
<dbReference type="Pfam" id="PF00561">
    <property type="entry name" value="Abhydrolase_1"/>
    <property type="match status" value="1"/>
</dbReference>
<dbReference type="PANTHER" id="PTHR43798:SF33">
    <property type="entry name" value="HYDROLASE, PUTATIVE (AFU_ORTHOLOGUE AFUA_2G14860)-RELATED"/>
    <property type="match status" value="1"/>
</dbReference>
<evidence type="ECO:0000313" key="2">
    <source>
        <dbReference type="EMBL" id="TFZ82093.1"/>
    </source>
</evidence>
<name>A0A4Z0F8J8_9GAMM</name>
<dbReference type="InterPro" id="IPR000073">
    <property type="entry name" value="AB_hydrolase_1"/>
</dbReference>
<comment type="caution">
    <text evidence="2">The sequence shown here is derived from an EMBL/GenBank/DDBJ whole genome shotgun (WGS) entry which is preliminary data.</text>
</comment>
<dbReference type="RefSeq" id="WP_135282202.1">
    <property type="nucleotide sequence ID" value="NZ_SRIO01000012.1"/>
</dbReference>